<dbReference type="AlphaFoldDB" id="A0A847D8Q2"/>
<organism evidence="5 6">
    <name type="scientific">Trichococcus flocculiformis</name>
    <dbReference type="NCBI Taxonomy" id="82803"/>
    <lineage>
        <taxon>Bacteria</taxon>
        <taxon>Bacillati</taxon>
        <taxon>Bacillota</taxon>
        <taxon>Bacilli</taxon>
        <taxon>Lactobacillales</taxon>
        <taxon>Carnobacteriaceae</taxon>
        <taxon>Trichococcus</taxon>
    </lineage>
</organism>
<comment type="caution">
    <text evidence="5">The sequence shown here is derived from an EMBL/GenBank/DDBJ whole genome shotgun (WGS) entry which is preliminary data.</text>
</comment>
<dbReference type="InterPro" id="IPR005754">
    <property type="entry name" value="Sortase"/>
</dbReference>
<dbReference type="RefSeq" id="WP_068558660.1">
    <property type="nucleotide sequence ID" value="NZ_FQVR01000003.1"/>
</dbReference>
<feature type="transmembrane region" description="Helical" evidence="4">
    <location>
        <begin position="360"/>
        <end position="381"/>
    </location>
</feature>
<keyword evidence="4" id="KW-0812">Transmembrane</keyword>
<protein>
    <submittedName>
        <fullName evidence="5">Class C sortase</fullName>
    </submittedName>
</protein>
<evidence type="ECO:0000256" key="2">
    <source>
        <dbReference type="PIRSR" id="PIRSR605754-1"/>
    </source>
</evidence>
<accession>A0A847D8Q2</accession>
<evidence type="ECO:0000313" key="6">
    <source>
        <dbReference type="Proteomes" id="UP000589373"/>
    </source>
</evidence>
<evidence type="ECO:0000256" key="3">
    <source>
        <dbReference type="SAM" id="MobiDB-lite"/>
    </source>
</evidence>
<feature type="active site" description="Proton donor/acceptor" evidence="2">
    <location>
        <position position="170"/>
    </location>
</feature>
<proteinExistence type="predicted"/>
<evidence type="ECO:0000256" key="1">
    <source>
        <dbReference type="ARBA" id="ARBA00022801"/>
    </source>
</evidence>
<keyword evidence="4" id="KW-1133">Transmembrane helix</keyword>
<keyword evidence="4" id="KW-0472">Membrane</keyword>
<dbReference type="NCBIfam" id="TIGR01076">
    <property type="entry name" value="sortase_fam"/>
    <property type="match status" value="1"/>
</dbReference>
<sequence length="387" mass="42592">MKNKKKNRYLLLFILGVSIILVPQIVIFYNNLGQQHQIDLYQETITDLNEEQIQQFFSEAASINNNTIADNLDNENDSELLEISADSTKTVSNHDTLSDPFTNQMTSGGNQPSLIAEDDVFAFIEIPKIGEMLPIFLGATPKNLAKGVAQVTESSLPTGGSGTHSVIAGHRGYYGATFFRYIDQMEIGDLFYIHVLNKVLAYEVTGQAIIEPDDTSSLGIVETEDLVTLLTCTPYPTDRYRLLIYGSRVYDEGGTVEYASASEDPLIGKTNTEDAEIGSAYPDAQGQVLDEQTSYAEDNTEIVENRDSDEAIEENTVLTGDKDETQPSNEETSVSSSENISVQLLQSETDISTTARNHKWINRLIIIAGLLSIAVSIGLIVKNKRKG</sequence>
<name>A0A847D8Q2_9LACT</name>
<evidence type="ECO:0000256" key="4">
    <source>
        <dbReference type="SAM" id="Phobius"/>
    </source>
</evidence>
<evidence type="ECO:0000313" key="5">
    <source>
        <dbReference type="EMBL" id="NLD32930.1"/>
    </source>
</evidence>
<dbReference type="Proteomes" id="UP000589373">
    <property type="component" value="Unassembled WGS sequence"/>
</dbReference>
<keyword evidence="1" id="KW-0378">Hydrolase</keyword>
<dbReference type="GO" id="GO:0016787">
    <property type="term" value="F:hydrolase activity"/>
    <property type="evidence" value="ECO:0007669"/>
    <property type="project" value="UniProtKB-KW"/>
</dbReference>
<feature type="region of interest" description="Disordered" evidence="3">
    <location>
        <begin position="313"/>
        <end position="341"/>
    </location>
</feature>
<feature type="active site" description="Acyl-thioester intermediate" evidence="2">
    <location>
        <position position="232"/>
    </location>
</feature>
<dbReference type="CDD" id="cd05827">
    <property type="entry name" value="Sortase_C"/>
    <property type="match status" value="1"/>
</dbReference>
<dbReference type="NCBIfam" id="NF033745">
    <property type="entry name" value="class_C_sortase"/>
    <property type="match status" value="1"/>
</dbReference>
<dbReference type="Gene3D" id="2.40.260.10">
    <property type="entry name" value="Sortase"/>
    <property type="match status" value="1"/>
</dbReference>
<gene>
    <name evidence="5" type="ORF">GX662_11845</name>
</gene>
<dbReference type="SUPFAM" id="SSF63817">
    <property type="entry name" value="Sortase"/>
    <property type="match status" value="1"/>
</dbReference>
<dbReference type="EMBL" id="JAAZCD010000269">
    <property type="protein sequence ID" value="NLD32930.1"/>
    <property type="molecule type" value="Genomic_DNA"/>
</dbReference>
<dbReference type="Pfam" id="PF04203">
    <property type="entry name" value="Sortase"/>
    <property type="match status" value="1"/>
</dbReference>
<dbReference type="InterPro" id="IPR023365">
    <property type="entry name" value="Sortase_dom-sf"/>
</dbReference>
<feature type="transmembrane region" description="Helical" evidence="4">
    <location>
        <begin position="9"/>
        <end position="29"/>
    </location>
</feature>
<feature type="compositionally biased region" description="Low complexity" evidence="3">
    <location>
        <begin position="328"/>
        <end position="341"/>
    </location>
</feature>
<dbReference type="InterPro" id="IPR042002">
    <property type="entry name" value="Sortase_C"/>
</dbReference>
<reference evidence="5 6" key="1">
    <citation type="journal article" date="2020" name="Biotechnol. Biofuels">
        <title>New insights from the biogas microbiome by comprehensive genome-resolved metagenomics of nearly 1600 species originating from multiple anaerobic digesters.</title>
        <authorList>
            <person name="Campanaro S."/>
            <person name="Treu L."/>
            <person name="Rodriguez-R L.M."/>
            <person name="Kovalovszki A."/>
            <person name="Ziels R.M."/>
            <person name="Maus I."/>
            <person name="Zhu X."/>
            <person name="Kougias P.G."/>
            <person name="Basile A."/>
            <person name="Luo G."/>
            <person name="Schluter A."/>
            <person name="Konstantinidis K.T."/>
            <person name="Angelidaki I."/>
        </authorList>
    </citation>
    <scope>NUCLEOTIDE SEQUENCE [LARGE SCALE GENOMIC DNA]</scope>
    <source>
        <strain evidence="5">AS07pgkLD_105</strain>
    </source>
</reference>